<accession>A0A941DDM7</accession>
<proteinExistence type="predicted"/>
<dbReference type="RefSeq" id="WP_212682522.1">
    <property type="nucleotide sequence ID" value="NZ_JAGSPM010000001.1"/>
</dbReference>
<keyword evidence="2" id="KW-1185">Reference proteome</keyword>
<reference evidence="1 2" key="1">
    <citation type="submission" date="2021-04" db="EMBL/GenBank/DDBJ databases">
        <title>novel species isolated from subtropical streams in China.</title>
        <authorList>
            <person name="Lu H."/>
        </authorList>
    </citation>
    <scope>NUCLEOTIDE SEQUENCE [LARGE SCALE GENOMIC DNA]</scope>
    <source>
        <strain evidence="1 2">BYS107W</strain>
    </source>
</reference>
<dbReference type="AlphaFoldDB" id="A0A941DDM7"/>
<name>A0A941DDM7_9BURK</name>
<protein>
    <submittedName>
        <fullName evidence="1">Uncharacterized protein</fullName>
    </submittedName>
</protein>
<evidence type="ECO:0000313" key="1">
    <source>
        <dbReference type="EMBL" id="MBR7745037.1"/>
    </source>
</evidence>
<dbReference type="Proteomes" id="UP000680158">
    <property type="component" value="Unassembled WGS sequence"/>
</dbReference>
<organism evidence="1 2">
    <name type="scientific">Undibacterium baiyunense</name>
    <dbReference type="NCBI Taxonomy" id="2828731"/>
    <lineage>
        <taxon>Bacteria</taxon>
        <taxon>Pseudomonadati</taxon>
        <taxon>Pseudomonadota</taxon>
        <taxon>Betaproteobacteria</taxon>
        <taxon>Burkholderiales</taxon>
        <taxon>Oxalobacteraceae</taxon>
        <taxon>Undibacterium</taxon>
    </lineage>
</organism>
<sequence>MISANIYFFNDSNSLMLVNCLLQLPESIRPLYFSDSDRKIPRKNLLSDLEKFQEFALENKTGFFLHSRNGALFNITIRSIQYSEISMDLTDVRLSNLIPDFFLCLAVLNPFFGYACDINEYEHRNRYFKKIGHNNIEDWLGRDLNKYLPGLYWHTLLSSAAIERYRLPFDQLISEAKRVISVNSNSLHELVFYDDATEWRENVDKLDVICKNTENIFSIRSVEALLEKADNFDDYDELVSRWR</sequence>
<dbReference type="EMBL" id="JAGSPM010000001">
    <property type="protein sequence ID" value="MBR7745037.1"/>
    <property type="molecule type" value="Genomic_DNA"/>
</dbReference>
<comment type="caution">
    <text evidence="1">The sequence shown here is derived from an EMBL/GenBank/DDBJ whole genome shotgun (WGS) entry which is preliminary data.</text>
</comment>
<evidence type="ECO:0000313" key="2">
    <source>
        <dbReference type="Proteomes" id="UP000680158"/>
    </source>
</evidence>
<gene>
    <name evidence="1" type="ORF">KDM92_00475</name>
</gene>